<dbReference type="SUPFAM" id="SSF50494">
    <property type="entry name" value="Trypsin-like serine proteases"/>
    <property type="match status" value="1"/>
</dbReference>
<keyword evidence="7" id="KW-1185">Reference proteome</keyword>
<dbReference type="PROSITE" id="PS00135">
    <property type="entry name" value="TRYPSIN_SER"/>
    <property type="match status" value="1"/>
</dbReference>
<proteinExistence type="inferred from homology"/>
<evidence type="ECO:0000259" key="5">
    <source>
        <dbReference type="PROSITE" id="PS50240"/>
    </source>
</evidence>
<feature type="chain" id="PRO_5033026677" evidence="4">
    <location>
        <begin position="47"/>
        <end position="304"/>
    </location>
</feature>
<dbReference type="InterPro" id="IPR001314">
    <property type="entry name" value="Peptidase_S1A"/>
</dbReference>
<sequence>MPVLFGQVTMEEPAMVDGLRVPRARTCAAAWAAVAAVGALTGTAHADEPEGDVTPTIIGGAPADQVYSFMVSLQYEREGNPDSHRCGGALISPEWVVTAAHCVTESSADGTPVVMDPALFHVRIGSTDRTTGGSVATLREVVVHPDYRALPERSEGDDIALLRLDAPSDQAPAPMADELTEPGTAVRQIGWGYVSNDDAGDPEKLPTQLQQLDTTVIPPSTPKCVSDAGDDSWGIREGDVCTDNPEGVRGPCGGDSGSPLLTRDGDGWRVIGVDSRGVGSVCGESPDIYTSVGHFRSWIDGVIA</sequence>
<reference evidence="6 7" key="1">
    <citation type="submission" date="2020-07" db="EMBL/GenBank/DDBJ databases">
        <title>Sequencing the genomes of 1000 actinobacteria strains.</title>
        <authorList>
            <person name="Klenk H.-P."/>
        </authorList>
    </citation>
    <scope>NUCLEOTIDE SEQUENCE [LARGE SCALE GENOMIC DNA]</scope>
    <source>
        <strain evidence="6 7">DSM 44065</strain>
    </source>
</reference>
<evidence type="ECO:0000256" key="2">
    <source>
        <dbReference type="ARBA" id="ARBA00023157"/>
    </source>
</evidence>
<dbReference type="InterPro" id="IPR009003">
    <property type="entry name" value="Peptidase_S1_PA"/>
</dbReference>
<keyword evidence="4" id="KW-0732">Signal</keyword>
<dbReference type="InterPro" id="IPR043504">
    <property type="entry name" value="Peptidase_S1_PA_chymotrypsin"/>
</dbReference>
<evidence type="ECO:0000313" key="7">
    <source>
        <dbReference type="Proteomes" id="UP000587002"/>
    </source>
</evidence>
<dbReference type="PANTHER" id="PTHR24276">
    <property type="entry name" value="POLYSERASE-RELATED"/>
    <property type="match status" value="1"/>
</dbReference>
<feature type="signal peptide" evidence="4">
    <location>
        <begin position="1"/>
        <end position="46"/>
    </location>
</feature>
<dbReference type="GO" id="GO:0004252">
    <property type="term" value="F:serine-type endopeptidase activity"/>
    <property type="evidence" value="ECO:0007669"/>
    <property type="project" value="InterPro"/>
</dbReference>
<dbReference type="PROSITE" id="PS50240">
    <property type="entry name" value="TRYPSIN_DOM"/>
    <property type="match status" value="1"/>
</dbReference>
<evidence type="ECO:0000256" key="1">
    <source>
        <dbReference type="ARBA" id="ARBA00007664"/>
    </source>
</evidence>
<dbReference type="AlphaFoldDB" id="A0A853ALB9"/>
<keyword evidence="3" id="KW-0378">Hydrolase</keyword>
<evidence type="ECO:0000256" key="3">
    <source>
        <dbReference type="RuleBase" id="RU363034"/>
    </source>
</evidence>
<dbReference type="SMART" id="SM00020">
    <property type="entry name" value="Tryp_SPc"/>
    <property type="match status" value="1"/>
</dbReference>
<dbReference type="RefSeq" id="WP_246330474.1">
    <property type="nucleotide sequence ID" value="NZ_BAABFH010000001.1"/>
</dbReference>
<gene>
    <name evidence="6" type="ORF">HNR68_003468</name>
</gene>
<evidence type="ECO:0000256" key="4">
    <source>
        <dbReference type="SAM" id="SignalP"/>
    </source>
</evidence>
<dbReference type="InterPro" id="IPR018114">
    <property type="entry name" value="TRYPSIN_HIS"/>
</dbReference>
<keyword evidence="3" id="KW-0720">Serine protease</keyword>
<dbReference type="Pfam" id="PF00089">
    <property type="entry name" value="Trypsin"/>
    <property type="match status" value="1"/>
</dbReference>
<comment type="caution">
    <text evidence="6">The sequence shown here is derived from an EMBL/GenBank/DDBJ whole genome shotgun (WGS) entry which is preliminary data.</text>
</comment>
<dbReference type="PROSITE" id="PS00134">
    <property type="entry name" value="TRYPSIN_HIS"/>
    <property type="match status" value="1"/>
</dbReference>
<keyword evidence="3 6" id="KW-0645">Protease</keyword>
<comment type="similarity">
    <text evidence="1">Belongs to the peptidase S1 family.</text>
</comment>
<dbReference type="Gene3D" id="2.40.10.10">
    <property type="entry name" value="Trypsin-like serine proteases"/>
    <property type="match status" value="1"/>
</dbReference>
<keyword evidence="2" id="KW-1015">Disulfide bond</keyword>
<dbReference type="EMBL" id="JACCFJ010000001">
    <property type="protein sequence ID" value="NYI84838.1"/>
    <property type="molecule type" value="Genomic_DNA"/>
</dbReference>
<dbReference type="PANTHER" id="PTHR24276:SF98">
    <property type="entry name" value="FI18310P1-RELATED"/>
    <property type="match status" value="1"/>
</dbReference>
<dbReference type="CDD" id="cd00190">
    <property type="entry name" value="Tryp_SPc"/>
    <property type="match status" value="1"/>
</dbReference>
<organism evidence="6 7">
    <name type="scientific">Saccharopolyspora hordei</name>
    <dbReference type="NCBI Taxonomy" id="1838"/>
    <lineage>
        <taxon>Bacteria</taxon>
        <taxon>Bacillati</taxon>
        <taxon>Actinomycetota</taxon>
        <taxon>Actinomycetes</taxon>
        <taxon>Pseudonocardiales</taxon>
        <taxon>Pseudonocardiaceae</taxon>
        <taxon>Saccharopolyspora</taxon>
    </lineage>
</organism>
<dbReference type="InterPro" id="IPR033116">
    <property type="entry name" value="TRYPSIN_SER"/>
</dbReference>
<dbReference type="InterPro" id="IPR001254">
    <property type="entry name" value="Trypsin_dom"/>
</dbReference>
<evidence type="ECO:0000313" key="6">
    <source>
        <dbReference type="EMBL" id="NYI84838.1"/>
    </source>
</evidence>
<accession>A0A853ALB9</accession>
<name>A0A853ALB9_9PSEU</name>
<dbReference type="PRINTS" id="PR00722">
    <property type="entry name" value="CHYMOTRYPSIN"/>
</dbReference>
<protein>
    <submittedName>
        <fullName evidence="6">Secreted trypsin-like serine protease</fullName>
    </submittedName>
</protein>
<dbReference type="Proteomes" id="UP000587002">
    <property type="component" value="Unassembled WGS sequence"/>
</dbReference>
<feature type="domain" description="Peptidase S1" evidence="5">
    <location>
        <begin position="57"/>
        <end position="304"/>
    </location>
</feature>
<dbReference type="GO" id="GO:0006508">
    <property type="term" value="P:proteolysis"/>
    <property type="evidence" value="ECO:0007669"/>
    <property type="project" value="UniProtKB-KW"/>
</dbReference>
<dbReference type="InterPro" id="IPR050430">
    <property type="entry name" value="Peptidase_S1"/>
</dbReference>